<dbReference type="KEGG" id="mfu:LILAB_25400"/>
<gene>
    <name evidence="2" type="ordered locus">LILAB_25400</name>
</gene>
<proteinExistence type="predicted"/>
<dbReference type="AlphaFoldDB" id="F8C821"/>
<accession>F8C821</accession>
<name>F8C821_MYXFH</name>
<sequence>MTAPLGGPYRYTRAGRGVFHLPLERPWTWALTHHGMWSVFVADTEPARQGAPARRHPLHPPRELMGCWLAIYATRDYDADAVRWLRDAHGLEAPAGDVLPAGAYVAVARLAEVSTIGNDSRSFGRDPWWAPRGVGCRGTIAWWLEEIQPLEPLVAAPAKRLTPVDPELMPELRERMRLARDGIWRPEVYAAPTPMPFPAPSRERAPIPAPPPRPSRPRVVDDRPVPPMLANPVQFGLFSGRAAGGER</sequence>
<organism evidence="2 3">
    <name type="scientific">Myxococcus fulvus (strain ATCC BAA-855 / HW-1)</name>
    <dbReference type="NCBI Taxonomy" id="483219"/>
    <lineage>
        <taxon>Bacteria</taxon>
        <taxon>Pseudomonadati</taxon>
        <taxon>Myxococcota</taxon>
        <taxon>Myxococcia</taxon>
        <taxon>Myxococcales</taxon>
        <taxon>Cystobacterineae</taxon>
        <taxon>Myxococcaceae</taxon>
        <taxon>Myxococcus</taxon>
    </lineage>
</organism>
<dbReference type="STRING" id="483219.LILAB_25400"/>
<evidence type="ECO:0000313" key="2">
    <source>
        <dbReference type="EMBL" id="AEI66973.1"/>
    </source>
</evidence>
<protein>
    <submittedName>
        <fullName evidence="2">Uncharacterized protein</fullName>
    </submittedName>
</protein>
<evidence type="ECO:0000313" key="3">
    <source>
        <dbReference type="Proteomes" id="UP000000488"/>
    </source>
</evidence>
<evidence type="ECO:0000256" key="1">
    <source>
        <dbReference type="SAM" id="MobiDB-lite"/>
    </source>
</evidence>
<feature type="region of interest" description="Disordered" evidence="1">
    <location>
        <begin position="195"/>
        <end position="226"/>
    </location>
</feature>
<dbReference type="EMBL" id="CP002830">
    <property type="protein sequence ID" value="AEI66973.1"/>
    <property type="molecule type" value="Genomic_DNA"/>
</dbReference>
<dbReference type="Proteomes" id="UP000000488">
    <property type="component" value="Chromosome"/>
</dbReference>
<dbReference type="HOGENOM" id="CLU_1123583_0_0_7"/>
<reference evidence="2 3" key="1">
    <citation type="journal article" date="2011" name="J. Bacteriol.">
        <title>Genome sequence of the halotolerant marine bacterium Myxococcus fulvus HW-1.</title>
        <authorList>
            <person name="Li Z.F."/>
            <person name="Li X."/>
            <person name="Liu H."/>
            <person name="Liu X."/>
            <person name="Han K."/>
            <person name="Wu Z.H."/>
            <person name="Hu W."/>
            <person name="Li F.F."/>
            <person name="Li Y.Z."/>
        </authorList>
    </citation>
    <scope>NUCLEOTIDE SEQUENCE [LARGE SCALE GENOMIC DNA]</scope>
    <source>
        <strain evidence="3">ATCC BAA-855 / HW-1</strain>
    </source>
</reference>